<dbReference type="PANTHER" id="PTHR31083">
    <property type="entry name" value="UPSTREAM OF FLC PROTEIN (DUF966)"/>
    <property type="match status" value="1"/>
</dbReference>
<dbReference type="PANTHER" id="PTHR31083:SF18">
    <property type="entry name" value="PROTEIN SOSEKI 2"/>
    <property type="match status" value="1"/>
</dbReference>
<keyword evidence="6" id="KW-0131">Cell cycle</keyword>
<accession>A0AAP0R7S9</accession>
<evidence type="ECO:0000313" key="12">
    <source>
        <dbReference type="Proteomes" id="UP001415857"/>
    </source>
</evidence>
<feature type="compositionally biased region" description="Basic and acidic residues" evidence="9">
    <location>
        <begin position="163"/>
        <end position="177"/>
    </location>
</feature>
<feature type="compositionally biased region" description="Acidic residues" evidence="9">
    <location>
        <begin position="178"/>
        <end position="188"/>
    </location>
</feature>
<keyword evidence="5" id="KW-0472">Membrane</keyword>
<evidence type="ECO:0000256" key="3">
    <source>
        <dbReference type="ARBA" id="ARBA00022475"/>
    </source>
</evidence>
<evidence type="ECO:0000256" key="9">
    <source>
        <dbReference type="SAM" id="MobiDB-lite"/>
    </source>
</evidence>
<feature type="domain" description="SOSEKI DIX-like" evidence="10">
    <location>
        <begin position="41"/>
        <end position="128"/>
    </location>
</feature>
<dbReference type="GO" id="GO:0051301">
    <property type="term" value="P:cell division"/>
    <property type="evidence" value="ECO:0007669"/>
    <property type="project" value="UniProtKB-KW"/>
</dbReference>
<name>A0AAP0R7S9_LIQFO</name>
<dbReference type="Pfam" id="PF06136">
    <property type="entry name" value="SOK"/>
    <property type="match status" value="1"/>
</dbReference>
<dbReference type="GO" id="GO:0090708">
    <property type="term" value="P:specification of plant organ axis polarity"/>
    <property type="evidence" value="ECO:0007669"/>
    <property type="project" value="UniProtKB-ARBA"/>
</dbReference>
<gene>
    <name evidence="11" type="ORF">L1049_002908</name>
</gene>
<dbReference type="GO" id="GO:0051302">
    <property type="term" value="P:regulation of cell division"/>
    <property type="evidence" value="ECO:0007669"/>
    <property type="project" value="UniProtKB-ARBA"/>
</dbReference>
<dbReference type="InterPro" id="IPR021182">
    <property type="entry name" value="SOK_magnoliopsida"/>
</dbReference>
<feature type="region of interest" description="Disordered" evidence="9">
    <location>
        <begin position="1"/>
        <end position="27"/>
    </location>
</feature>
<dbReference type="GO" id="GO:0005886">
    <property type="term" value="C:plasma membrane"/>
    <property type="evidence" value="ECO:0007669"/>
    <property type="project" value="UniProtKB-SubCell"/>
</dbReference>
<evidence type="ECO:0000259" key="10">
    <source>
        <dbReference type="Pfam" id="PF06136"/>
    </source>
</evidence>
<evidence type="ECO:0000256" key="4">
    <source>
        <dbReference type="ARBA" id="ARBA00022618"/>
    </source>
</evidence>
<protein>
    <recommendedName>
        <fullName evidence="10">SOSEKI DIX-like domain-containing protein</fullName>
    </recommendedName>
</protein>
<feature type="region of interest" description="Disordered" evidence="9">
    <location>
        <begin position="361"/>
        <end position="417"/>
    </location>
</feature>
<comment type="subunit">
    <text evidence="8">Homodimer. Forms long polymer filaments with other SOKs proteins polymers (e.g. SOK1, SOK2, SOK3 and SOK4) crucial for polar localization and biological activity. Binds to ANGUSTIFOLIA (AN).</text>
</comment>
<feature type="compositionally biased region" description="Basic residues" evidence="9">
    <location>
        <begin position="403"/>
        <end position="417"/>
    </location>
</feature>
<dbReference type="EMBL" id="JBBPBK010000013">
    <property type="protein sequence ID" value="KAK9272535.1"/>
    <property type="molecule type" value="Genomic_DNA"/>
</dbReference>
<comment type="similarity">
    <text evidence="7">Belongs to the SOSEKI family.</text>
</comment>
<dbReference type="GO" id="GO:0051258">
    <property type="term" value="P:protein polymerization"/>
    <property type="evidence" value="ECO:0007669"/>
    <property type="project" value="UniProtKB-ARBA"/>
</dbReference>
<comment type="subcellular location">
    <subcellularLocation>
        <location evidence="1">Cell membrane</location>
        <topology evidence="1">Peripheral membrane protein</topology>
        <orientation evidence="1">Cytoplasmic side</orientation>
    </subcellularLocation>
</comment>
<evidence type="ECO:0000256" key="6">
    <source>
        <dbReference type="ARBA" id="ARBA00023306"/>
    </source>
</evidence>
<evidence type="ECO:0000256" key="7">
    <source>
        <dbReference type="ARBA" id="ARBA00024211"/>
    </source>
</evidence>
<evidence type="ECO:0000256" key="5">
    <source>
        <dbReference type="ARBA" id="ARBA00023136"/>
    </source>
</evidence>
<sequence length="417" mass="47376">MTQEQREAEKNMDIRARKSRETSPDRAKVYVHPRLKPSRKVQVVYYLSRNGQLEHPHYMEVCLSANQQLRLKDVMDRLTLLRGKGMPSLYSWSCKRSYKNGYVWNDLAENDIIHPTEGAEYVLKGSELREGCTEIFQHLHVSSKQQVPDPNLLPKRKPLALSRHREPEEVENTRYQEEEQEAEEEEEEKTIFNSSNTPHFRCSRGVSTEEIEETQKNPTELTLDDSPPPPSSTSSTFSEKANETNVNSKRFEQAVEDVGAAAESAPSRNSVLLQFIACGSSVGITRGKSTNVQDLKQPSSSFVTRKGSSSLREGVLWKSAVKVVEEDMMIRCMSENPRFGNLQSEEKQYFSGSIVESMTNEERASVQPVMKRSNSYNEERSTKVGLGEAVEQQKAEKAMKGKCIPRKKSSSSKQTRK</sequence>
<dbReference type="Proteomes" id="UP001415857">
    <property type="component" value="Unassembled WGS sequence"/>
</dbReference>
<comment type="caution">
    <text evidence="11">The sequence shown here is derived from an EMBL/GenBank/DDBJ whole genome shotgun (WGS) entry which is preliminary data.</text>
</comment>
<proteinExistence type="inferred from homology"/>
<evidence type="ECO:0000256" key="1">
    <source>
        <dbReference type="ARBA" id="ARBA00004413"/>
    </source>
</evidence>
<dbReference type="AlphaFoldDB" id="A0AAP0R7S9"/>
<organism evidence="11 12">
    <name type="scientific">Liquidambar formosana</name>
    <name type="common">Formosan gum</name>
    <dbReference type="NCBI Taxonomy" id="63359"/>
    <lineage>
        <taxon>Eukaryota</taxon>
        <taxon>Viridiplantae</taxon>
        <taxon>Streptophyta</taxon>
        <taxon>Embryophyta</taxon>
        <taxon>Tracheophyta</taxon>
        <taxon>Spermatophyta</taxon>
        <taxon>Magnoliopsida</taxon>
        <taxon>eudicotyledons</taxon>
        <taxon>Gunneridae</taxon>
        <taxon>Pentapetalae</taxon>
        <taxon>Saxifragales</taxon>
        <taxon>Altingiaceae</taxon>
        <taxon>Liquidambar</taxon>
    </lineage>
</organism>
<keyword evidence="2" id="KW-0217">Developmental protein</keyword>
<dbReference type="InterPro" id="IPR010369">
    <property type="entry name" value="SOK"/>
</dbReference>
<feature type="region of interest" description="Disordered" evidence="9">
    <location>
        <begin position="143"/>
        <end position="245"/>
    </location>
</feature>
<dbReference type="PIRSF" id="PIRSF031043">
    <property type="entry name" value="UCP031043"/>
    <property type="match status" value="1"/>
</dbReference>
<dbReference type="GO" id="GO:2000067">
    <property type="term" value="P:regulation of root morphogenesis"/>
    <property type="evidence" value="ECO:0007669"/>
    <property type="project" value="UniProtKB-ARBA"/>
</dbReference>
<evidence type="ECO:0000256" key="2">
    <source>
        <dbReference type="ARBA" id="ARBA00022473"/>
    </source>
</evidence>
<evidence type="ECO:0000256" key="8">
    <source>
        <dbReference type="ARBA" id="ARBA00046534"/>
    </source>
</evidence>
<keyword evidence="12" id="KW-1185">Reference proteome</keyword>
<reference evidence="11 12" key="1">
    <citation type="journal article" date="2024" name="Plant J.">
        <title>Genome sequences and population genomics reveal climatic adaptation and genomic divergence between two closely related sweetgum species.</title>
        <authorList>
            <person name="Xu W.Q."/>
            <person name="Ren C.Q."/>
            <person name="Zhang X.Y."/>
            <person name="Comes H.P."/>
            <person name="Liu X.H."/>
            <person name="Li Y.G."/>
            <person name="Kettle C.J."/>
            <person name="Jalonen R."/>
            <person name="Gaisberger H."/>
            <person name="Ma Y.Z."/>
            <person name="Qiu Y.X."/>
        </authorList>
    </citation>
    <scope>NUCLEOTIDE SEQUENCE [LARGE SCALE GENOMIC DNA]</scope>
    <source>
        <strain evidence="11">Hangzhou</strain>
    </source>
</reference>
<keyword evidence="3" id="KW-1003">Cell membrane</keyword>
<dbReference type="InterPro" id="IPR048351">
    <property type="entry name" value="SOK_DIX"/>
</dbReference>
<evidence type="ECO:0000313" key="11">
    <source>
        <dbReference type="EMBL" id="KAK9272535.1"/>
    </source>
</evidence>
<keyword evidence="4" id="KW-0132">Cell division</keyword>